<dbReference type="RefSeq" id="WP_386432830.1">
    <property type="nucleotide sequence ID" value="NZ_JBHSBB010000014.1"/>
</dbReference>
<dbReference type="Proteomes" id="UP001595765">
    <property type="component" value="Unassembled WGS sequence"/>
</dbReference>
<dbReference type="Pfam" id="PF19586">
    <property type="entry name" value="DUF6093"/>
    <property type="match status" value="1"/>
</dbReference>
<organism evidence="1 2">
    <name type="scientific">Streptomyces polygonati</name>
    <dbReference type="NCBI Taxonomy" id="1617087"/>
    <lineage>
        <taxon>Bacteria</taxon>
        <taxon>Bacillati</taxon>
        <taxon>Actinomycetota</taxon>
        <taxon>Actinomycetes</taxon>
        <taxon>Kitasatosporales</taxon>
        <taxon>Streptomycetaceae</taxon>
        <taxon>Streptomyces</taxon>
    </lineage>
</organism>
<comment type="caution">
    <text evidence="1">The sequence shown here is derived from an EMBL/GenBank/DDBJ whole genome shotgun (WGS) entry which is preliminary data.</text>
</comment>
<sequence length="141" mass="15070">MSDLATLLAQARTAHENLMAGAGDQVRIHRPGPAVFDQATGGETPGADLVLYEGMARVKPAGLIKGTEVQAGEREIRLRDYEVAVPWAATVPPGEVIRPGDELLVLAGADPRMTGLVLHVTGRQFSSLATAWRIYAEDREA</sequence>
<protein>
    <submittedName>
        <fullName evidence="1">DUF6093 family protein</fullName>
    </submittedName>
</protein>
<dbReference type="InterPro" id="IPR046075">
    <property type="entry name" value="DUF6093"/>
</dbReference>
<accession>A0ABV8HU94</accession>
<evidence type="ECO:0000313" key="2">
    <source>
        <dbReference type="Proteomes" id="UP001595765"/>
    </source>
</evidence>
<dbReference type="EMBL" id="JBHSBB010000014">
    <property type="protein sequence ID" value="MFC4034543.1"/>
    <property type="molecule type" value="Genomic_DNA"/>
</dbReference>
<evidence type="ECO:0000313" key="1">
    <source>
        <dbReference type="EMBL" id="MFC4034543.1"/>
    </source>
</evidence>
<gene>
    <name evidence="1" type="ORF">ACFO3J_24145</name>
</gene>
<proteinExistence type="predicted"/>
<reference evidence="2" key="1">
    <citation type="journal article" date="2019" name="Int. J. Syst. Evol. Microbiol.">
        <title>The Global Catalogue of Microorganisms (GCM) 10K type strain sequencing project: providing services to taxonomists for standard genome sequencing and annotation.</title>
        <authorList>
            <consortium name="The Broad Institute Genomics Platform"/>
            <consortium name="The Broad Institute Genome Sequencing Center for Infectious Disease"/>
            <person name="Wu L."/>
            <person name="Ma J."/>
        </authorList>
    </citation>
    <scope>NUCLEOTIDE SEQUENCE [LARGE SCALE GENOMIC DNA]</scope>
    <source>
        <strain evidence="2">CGMCC 4.7237</strain>
    </source>
</reference>
<keyword evidence="2" id="KW-1185">Reference proteome</keyword>
<name>A0ABV8HU94_9ACTN</name>